<dbReference type="Pfam" id="PF00501">
    <property type="entry name" value="AMP-binding"/>
    <property type="match status" value="1"/>
</dbReference>
<evidence type="ECO:0000256" key="2">
    <source>
        <dbReference type="ARBA" id="ARBA00022598"/>
    </source>
</evidence>
<proteinExistence type="inferred from homology"/>
<evidence type="ECO:0000259" key="6">
    <source>
        <dbReference type="Pfam" id="PF00501"/>
    </source>
</evidence>
<feature type="domain" description="AMP-dependent synthetase/ligase" evidence="6">
    <location>
        <begin position="25"/>
        <end position="435"/>
    </location>
</feature>
<evidence type="ECO:0000256" key="5">
    <source>
        <dbReference type="ARBA" id="ARBA00032875"/>
    </source>
</evidence>
<sequence>MREFTVPPAVTVGDHATLTDPVWDNAVAAPDAVQFQRHIAGEWRDVTCGQFHDQVLTLARGLLAAGVEAGQRVALMSKTRYEWTLIDYAIWSVGAVTVPIYETSSPEQVAWILEDSGAVAVFVETDAHRDTIAAIRLPSVEHVWQIDGAPDARSASGAQRAAPVPGGIDVLAADGAAVPREDVEARRAATKADDLATIIYTSGTTGRPKGCMITHRNMLSDIVNAIPELQSLFHQGARTLLFLPLAHSFARLIQIGVVQARATMGHTADTKNLAATLQSFRPTFVLSVPRVFEKVYNTAKQRAHADGKGSIFDRAEQVAIAYSAAAKPGPLLKVQHALFDRLVYGKLRAALGGQCSRAISGGAPLGERLAHFYRGIGVTIFEGYGLTETSPATNANRDTGARMGTVGRPLPGVTIRIDDDGEILVQGDIVFKGYWNNPAATAEAIDGDGWFHTGDIGELDDDGYLRITGRKKELIVTAGGKNVAPAVLEDRVRAHPLVSQCMVVGDRQPFIAALVTIDPDALPAWASSRGKPADFPFVDDPELRAEIQTAIDDANKAVSKAEGIKVFRILPQDFTEATGTLTPSLKVKRNVVLKEYAGDIAAIYER</sequence>
<dbReference type="Proteomes" id="UP001595912">
    <property type="component" value="Unassembled WGS sequence"/>
</dbReference>
<dbReference type="InterPro" id="IPR000873">
    <property type="entry name" value="AMP-dep_synth/lig_dom"/>
</dbReference>
<dbReference type="Gene3D" id="3.40.50.12780">
    <property type="entry name" value="N-terminal domain of ligase-like"/>
    <property type="match status" value="1"/>
</dbReference>
<comment type="similarity">
    <text evidence="1">Belongs to the ATP-dependent AMP-binding enzyme family.</text>
</comment>
<evidence type="ECO:0000256" key="4">
    <source>
        <dbReference type="ARBA" id="ARBA00023098"/>
    </source>
</evidence>
<dbReference type="EMBL" id="JBHSIU010000019">
    <property type="protein sequence ID" value="MFC5000175.1"/>
    <property type="molecule type" value="Genomic_DNA"/>
</dbReference>
<keyword evidence="4" id="KW-0443">Lipid metabolism</keyword>
<keyword evidence="8" id="KW-1185">Reference proteome</keyword>
<dbReference type="PANTHER" id="PTHR43272:SF32">
    <property type="entry name" value="AMP-DEPENDENT SYNTHETASE_LIGASE DOMAIN-CONTAINING PROTEIN"/>
    <property type="match status" value="1"/>
</dbReference>
<evidence type="ECO:0000256" key="1">
    <source>
        <dbReference type="ARBA" id="ARBA00006432"/>
    </source>
</evidence>
<dbReference type="CDD" id="cd05907">
    <property type="entry name" value="VL_LC_FACS_like"/>
    <property type="match status" value="1"/>
</dbReference>
<keyword evidence="2" id="KW-0436">Ligase</keyword>
<accession>A0ABV9VY23</accession>
<evidence type="ECO:0000256" key="3">
    <source>
        <dbReference type="ARBA" id="ARBA00022832"/>
    </source>
</evidence>
<dbReference type="SUPFAM" id="SSF56801">
    <property type="entry name" value="Acetyl-CoA synthetase-like"/>
    <property type="match status" value="1"/>
</dbReference>
<evidence type="ECO:0000313" key="8">
    <source>
        <dbReference type="Proteomes" id="UP001595912"/>
    </source>
</evidence>
<gene>
    <name evidence="7" type="ORF">ACFPIJ_20340</name>
</gene>
<keyword evidence="3" id="KW-0276">Fatty acid metabolism</keyword>
<dbReference type="Pfam" id="PF23562">
    <property type="entry name" value="AMP-binding_C_3"/>
    <property type="match status" value="1"/>
</dbReference>
<dbReference type="RefSeq" id="WP_380116723.1">
    <property type="nucleotide sequence ID" value="NZ_JBHSIU010000019.1"/>
</dbReference>
<dbReference type="PANTHER" id="PTHR43272">
    <property type="entry name" value="LONG-CHAIN-FATTY-ACID--COA LIGASE"/>
    <property type="match status" value="1"/>
</dbReference>
<dbReference type="InterPro" id="IPR042099">
    <property type="entry name" value="ANL_N_sf"/>
</dbReference>
<protein>
    <recommendedName>
        <fullName evidence="5">Acyl-CoA synthetase</fullName>
    </recommendedName>
</protein>
<organism evidence="7 8">
    <name type="scientific">Dactylosporangium cerinum</name>
    <dbReference type="NCBI Taxonomy" id="1434730"/>
    <lineage>
        <taxon>Bacteria</taxon>
        <taxon>Bacillati</taxon>
        <taxon>Actinomycetota</taxon>
        <taxon>Actinomycetes</taxon>
        <taxon>Micromonosporales</taxon>
        <taxon>Micromonosporaceae</taxon>
        <taxon>Dactylosporangium</taxon>
    </lineage>
</organism>
<dbReference type="PROSITE" id="PS00455">
    <property type="entry name" value="AMP_BINDING"/>
    <property type="match status" value="1"/>
</dbReference>
<evidence type="ECO:0000313" key="7">
    <source>
        <dbReference type="EMBL" id="MFC5000175.1"/>
    </source>
</evidence>
<name>A0ABV9VY23_9ACTN</name>
<comment type="caution">
    <text evidence="7">The sequence shown here is derived from an EMBL/GenBank/DDBJ whole genome shotgun (WGS) entry which is preliminary data.</text>
</comment>
<reference evidence="8" key="1">
    <citation type="journal article" date="2019" name="Int. J. Syst. Evol. Microbiol.">
        <title>The Global Catalogue of Microorganisms (GCM) 10K type strain sequencing project: providing services to taxonomists for standard genome sequencing and annotation.</title>
        <authorList>
            <consortium name="The Broad Institute Genomics Platform"/>
            <consortium name="The Broad Institute Genome Sequencing Center for Infectious Disease"/>
            <person name="Wu L."/>
            <person name="Ma J."/>
        </authorList>
    </citation>
    <scope>NUCLEOTIDE SEQUENCE [LARGE SCALE GENOMIC DNA]</scope>
    <source>
        <strain evidence="8">CGMCC 4.7152</strain>
    </source>
</reference>
<dbReference type="InterPro" id="IPR020845">
    <property type="entry name" value="AMP-binding_CS"/>
</dbReference>